<proteinExistence type="predicted"/>
<comment type="caution">
    <text evidence="2">The sequence shown here is derived from an EMBL/GenBank/DDBJ whole genome shotgun (WGS) entry which is preliminary data.</text>
</comment>
<feature type="region of interest" description="Disordered" evidence="1">
    <location>
        <begin position="1"/>
        <end position="91"/>
    </location>
</feature>
<dbReference type="EMBL" id="LSRX01000289">
    <property type="protein sequence ID" value="OLQ01529.1"/>
    <property type="molecule type" value="Genomic_DNA"/>
</dbReference>
<evidence type="ECO:0000256" key="1">
    <source>
        <dbReference type="SAM" id="MobiDB-lite"/>
    </source>
</evidence>
<gene>
    <name evidence="2" type="ORF">AK812_SmicGene15718</name>
</gene>
<sequence>MDRASRSFRRGWERTKVRSPSVSGDPGPKVGPQKVFGGMEFSEGQWKQVAPECTGSPGRSRSWGISEGWSHAASRASPASSSSSSSDTLSVGSWEDLAWQAPMQPSQAFRGQALTGHSLRALDFLAMPGIHKRSEKIGSQQGSTDHTEKANEAKLSL</sequence>
<feature type="compositionally biased region" description="Low complexity" evidence="1">
    <location>
        <begin position="70"/>
        <end position="91"/>
    </location>
</feature>
<dbReference type="AlphaFoldDB" id="A0A1Q9E2B1"/>
<feature type="region of interest" description="Disordered" evidence="1">
    <location>
        <begin position="132"/>
        <end position="157"/>
    </location>
</feature>
<dbReference type="Proteomes" id="UP000186817">
    <property type="component" value="Unassembled WGS sequence"/>
</dbReference>
<accession>A0A1Q9E2B1</accession>
<evidence type="ECO:0000313" key="3">
    <source>
        <dbReference type="Proteomes" id="UP000186817"/>
    </source>
</evidence>
<protein>
    <submittedName>
        <fullName evidence="2">Uncharacterized protein</fullName>
    </submittedName>
</protein>
<evidence type="ECO:0000313" key="2">
    <source>
        <dbReference type="EMBL" id="OLQ01529.1"/>
    </source>
</evidence>
<keyword evidence="3" id="KW-1185">Reference proteome</keyword>
<feature type="compositionally biased region" description="Basic and acidic residues" evidence="1">
    <location>
        <begin position="1"/>
        <end position="16"/>
    </location>
</feature>
<feature type="compositionally biased region" description="Basic and acidic residues" evidence="1">
    <location>
        <begin position="145"/>
        <end position="157"/>
    </location>
</feature>
<organism evidence="2 3">
    <name type="scientific">Symbiodinium microadriaticum</name>
    <name type="common">Dinoflagellate</name>
    <name type="synonym">Zooxanthella microadriatica</name>
    <dbReference type="NCBI Taxonomy" id="2951"/>
    <lineage>
        <taxon>Eukaryota</taxon>
        <taxon>Sar</taxon>
        <taxon>Alveolata</taxon>
        <taxon>Dinophyceae</taxon>
        <taxon>Suessiales</taxon>
        <taxon>Symbiodiniaceae</taxon>
        <taxon>Symbiodinium</taxon>
    </lineage>
</organism>
<name>A0A1Q9E2B1_SYMMI</name>
<reference evidence="2 3" key="1">
    <citation type="submission" date="2016-02" db="EMBL/GenBank/DDBJ databases">
        <title>Genome analysis of coral dinoflagellate symbionts highlights evolutionary adaptations to a symbiotic lifestyle.</title>
        <authorList>
            <person name="Aranda M."/>
            <person name="Li Y."/>
            <person name="Liew Y.J."/>
            <person name="Baumgarten S."/>
            <person name="Simakov O."/>
            <person name="Wilson M."/>
            <person name="Piel J."/>
            <person name="Ashoor H."/>
            <person name="Bougouffa S."/>
            <person name="Bajic V.B."/>
            <person name="Ryu T."/>
            <person name="Ravasi T."/>
            <person name="Bayer T."/>
            <person name="Micklem G."/>
            <person name="Kim H."/>
            <person name="Bhak J."/>
            <person name="Lajeunesse T.C."/>
            <person name="Voolstra C.R."/>
        </authorList>
    </citation>
    <scope>NUCLEOTIDE SEQUENCE [LARGE SCALE GENOMIC DNA]</scope>
    <source>
        <strain evidence="2 3">CCMP2467</strain>
    </source>
</reference>